<evidence type="ECO:0000256" key="3">
    <source>
        <dbReference type="ARBA" id="ARBA00023110"/>
    </source>
</evidence>
<reference evidence="8" key="1">
    <citation type="submission" date="2021-04" db="EMBL/GenBank/DDBJ databases">
        <title>Oceanospirillales bacteria with DddD are important DMSP degraders in coastal seawater.</title>
        <authorList>
            <person name="Liu J."/>
        </authorList>
    </citation>
    <scope>NUCLEOTIDE SEQUENCE</scope>
    <source>
        <strain evidence="8">GY6</strain>
        <plasmid evidence="8">unnamed</plasmid>
    </source>
</reference>
<evidence type="ECO:0000256" key="1">
    <source>
        <dbReference type="ARBA" id="ARBA00000971"/>
    </source>
</evidence>
<comment type="similarity">
    <text evidence="2 6">Belongs to the FKBP-type PPIase family.</text>
</comment>
<evidence type="ECO:0000256" key="6">
    <source>
        <dbReference type="RuleBase" id="RU003915"/>
    </source>
</evidence>
<proteinExistence type="inferred from homology"/>
<dbReference type="EC" id="5.2.1.8" evidence="6"/>
<protein>
    <recommendedName>
        <fullName evidence="6">Peptidyl-prolyl cis-trans isomerase</fullName>
        <ecNumber evidence="6">5.2.1.8</ecNumber>
    </recommendedName>
</protein>
<dbReference type="Pfam" id="PF00254">
    <property type="entry name" value="FKBP_C"/>
    <property type="match status" value="1"/>
</dbReference>
<comment type="catalytic activity">
    <reaction evidence="1 5 6">
        <text>[protein]-peptidylproline (omega=180) = [protein]-peptidylproline (omega=0)</text>
        <dbReference type="Rhea" id="RHEA:16237"/>
        <dbReference type="Rhea" id="RHEA-COMP:10747"/>
        <dbReference type="Rhea" id="RHEA-COMP:10748"/>
        <dbReference type="ChEBI" id="CHEBI:83833"/>
        <dbReference type="ChEBI" id="CHEBI:83834"/>
        <dbReference type="EC" id="5.2.1.8"/>
    </reaction>
</comment>
<dbReference type="InterPro" id="IPR001179">
    <property type="entry name" value="PPIase_FKBP_dom"/>
</dbReference>
<dbReference type="EMBL" id="CP073345">
    <property type="protein sequence ID" value="UTW05645.1"/>
    <property type="molecule type" value="Genomic_DNA"/>
</dbReference>
<dbReference type="PANTHER" id="PTHR47861">
    <property type="entry name" value="FKBP-TYPE PEPTIDYL-PROLYL CIS-TRANS ISOMERASE SLYD"/>
    <property type="match status" value="1"/>
</dbReference>
<evidence type="ECO:0000256" key="4">
    <source>
        <dbReference type="ARBA" id="ARBA00023235"/>
    </source>
</evidence>
<evidence type="ECO:0000313" key="9">
    <source>
        <dbReference type="Proteomes" id="UP001059950"/>
    </source>
</evidence>
<dbReference type="PANTHER" id="PTHR47861:SF4">
    <property type="entry name" value="FKBP-TYPE 16 KDA PEPTIDYL-PROLYL CIS-TRANS ISOMERASE"/>
    <property type="match status" value="1"/>
</dbReference>
<dbReference type="InterPro" id="IPR046357">
    <property type="entry name" value="PPIase_dom_sf"/>
</dbReference>
<gene>
    <name evidence="8" type="ORF">KDX31_19850</name>
</gene>
<evidence type="ECO:0000259" key="7">
    <source>
        <dbReference type="PROSITE" id="PS50059"/>
    </source>
</evidence>
<feature type="domain" description="PPIase FKBP-type" evidence="7">
    <location>
        <begin position="17"/>
        <end position="91"/>
    </location>
</feature>
<keyword evidence="9" id="KW-1185">Reference proteome</keyword>
<dbReference type="Gene3D" id="3.10.50.40">
    <property type="match status" value="1"/>
</dbReference>
<evidence type="ECO:0000256" key="2">
    <source>
        <dbReference type="ARBA" id="ARBA00006577"/>
    </source>
</evidence>
<geneLocation type="plasmid" evidence="8 9">
    <name>unnamed</name>
</geneLocation>
<sequence length="151" mass="16325">MSEFNSPGATHQTIAPDAKVTLHFAIKLEDGQVVDSNFEANPATFVVGDGQLLDGFENALLGMQAGDEAVIDILPEQGFGMSNPNNMQRIPRKQFGDMALEKGLVISFADASDGELPGMVAEFDERMVTVDFNHPLAGKNLKFEVKILSVE</sequence>
<evidence type="ECO:0000256" key="5">
    <source>
        <dbReference type="PROSITE-ProRule" id="PRU00277"/>
    </source>
</evidence>
<name>A0ABY5H2S2_9GAMM</name>
<dbReference type="PROSITE" id="PS50059">
    <property type="entry name" value="FKBP_PPIASE"/>
    <property type="match status" value="1"/>
</dbReference>
<organism evidence="8 9">
    <name type="scientific">Amphritea atlantica</name>
    <dbReference type="NCBI Taxonomy" id="355243"/>
    <lineage>
        <taxon>Bacteria</taxon>
        <taxon>Pseudomonadati</taxon>
        <taxon>Pseudomonadota</taxon>
        <taxon>Gammaproteobacteria</taxon>
        <taxon>Oceanospirillales</taxon>
        <taxon>Oceanospirillaceae</taxon>
        <taxon>Amphritea</taxon>
    </lineage>
</organism>
<dbReference type="Gene3D" id="2.40.10.330">
    <property type="match status" value="1"/>
</dbReference>
<keyword evidence="4 5" id="KW-0413">Isomerase</keyword>
<accession>A0ABY5H2S2</accession>
<dbReference type="SUPFAM" id="SSF54534">
    <property type="entry name" value="FKBP-like"/>
    <property type="match status" value="1"/>
</dbReference>
<keyword evidence="3 5" id="KW-0697">Rotamase</keyword>
<evidence type="ECO:0000313" key="8">
    <source>
        <dbReference type="EMBL" id="UTW05645.1"/>
    </source>
</evidence>
<dbReference type="GO" id="GO:0016853">
    <property type="term" value="F:isomerase activity"/>
    <property type="evidence" value="ECO:0007669"/>
    <property type="project" value="UniProtKB-KW"/>
</dbReference>
<dbReference type="InterPro" id="IPR048261">
    <property type="entry name" value="SlpA/SlyD-like_ins_sf"/>
</dbReference>
<keyword evidence="8" id="KW-0614">Plasmid</keyword>
<dbReference type="Proteomes" id="UP001059950">
    <property type="component" value="Plasmid unnamed"/>
</dbReference>